<comment type="caution">
    <text evidence="1">The sequence shown here is derived from an EMBL/GenBank/DDBJ whole genome shotgun (WGS) entry which is preliminary data.</text>
</comment>
<gene>
    <name evidence="1" type="ORF">D2V05_13075</name>
</gene>
<accession>A0A3A1NIA9</accession>
<reference evidence="1 2" key="1">
    <citation type="submission" date="2018-08" db="EMBL/GenBank/DDBJ databases">
        <title>Proposal of Muricauda 72 sp.nov. and Muricauda NH166 sp.nov., isolated from seawater.</title>
        <authorList>
            <person name="Cheng H."/>
            <person name="Wu Y.-H."/>
            <person name="Guo L.-L."/>
            <person name="Xu X.-W."/>
        </authorList>
    </citation>
    <scope>NUCLEOTIDE SEQUENCE [LARGE SCALE GENOMIC DNA]</scope>
    <source>
        <strain evidence="1 2">72</strain>
    </source>
</reference>
<sequence length="117" mass="13950">MLQLLNLVLFPSFEYCFFNQFTVFQYFFVHAEVEKPFLLVQIFNILGVVHKRKRSKKVTSCIISFTDFKKLLASRQIGNYLLMNHYIFGLRGHPRWALIVEREKEEKVGCFLYSTMV</sequence>
<evidence type="ECO:0000313" key="2">
    <source>
        <dbReference type="Proteomes" id="UP000266691"/>
    </source>
</evidence>
<dbReference type="Proteomes" id="UP000266691">
    <property type="component" value="Unassembled WGS sequence"/>
</dbReference>
<evidence type="ECO:0000313" key="1">
    <source>
        <dbReference type="EMBL" id="RIV43524.1"/>
    </source>
</evidence>
<organism evidence="1 2">
    <name type="scientific">Flagellimonas pelagia</name>
    <dbReference type="NCBI Taxonomy" id="2306998"/>
    <lineage>
        <taxon>Bacteria</taxon>
        <taxon>Pseudomonadati</taxon>
        <taxon>Bacteroidota</taxon>
        <taxon>Flavobacteriia</taxon>
        <taxon>Flavobacteriales</taxon>
        <taxon>Flavobacteriaceae</taxon>
        <taxon>Flagellimonas</taxon>
    </lineage>
</organism>
<protein>
    <submittedName>
        <fullName evidence="1">Uncharacterized protein</fullName>
    </submittedName>
</protein>
<dbReference type="AlphaFoldDB" id="A0A3A1NIA9"/>
<proteinExistence type="predicted"/>
<name>A0A3A1NIA9_9FLAO</name>
<dbReference type="EMBL" id="QXFI01000030">
    <property type="protein sequence ID" value="RIV43524.1"/>
    <property type="molecule type" value="Genomic_DNA"/>
</dbReference>